<keyword evidence="2" id="KW-1185">Reference proteome</keyword>
<protein>
    <submittedName>
        <fullName evidence="1">Uncharacterized protein</fullName>
    </submittedName>
</protein>
<name>A0A183NXP8_9TREM</name>
<gene>
    <name evidence="1" type="ORF">SMTD_LOCUS6884</name>
</gene>
<accession>A0A183NXP8</accession>
<proteinExistence type="predicted"/>
<evidence type="ECO:0000313" key="1">
    <source>
        <dbReference type="EMBL" id="VDP36335.1"/>
    </source>
</evidence>
<dbReference type="Proteomes" id="UP000269396">
    <property type="component" value="Unassembled WGS sequence"/>
</dbReference>
<reference evidence="1 2" key="1">
    <citation type="submission" date="2018-11" db="EMBL/GenBank/DDBJ databases">
        <authorList>
            <consortium name="Pathogen Informatics"/>
        </authorList>
    </citation>
    <scope>NUCLEOTIDE SEQUENCE [LARGE SCALE GENOMIC DNA]</scope>
    <source>
        <strain>Denwood</strain>
        <strain evidence="2">Zambia</strain>
    </source>
</reference>
<evidence type="ECO:0000313" key="2">
    <source>
        <dbReference type="Proteomes" id="UP000269396"/>
    </source>
</evidence>
<organism evidence="1 2">
    <name type="scientific">Schistosoma mattheei</name>
    <dbReference type="NCBI Taxonomy" id="31246"/>
    <lineage>
        <taxon>Eukaryota</taxon>
        <taxon>Metazoa</taxon>
        <taxon>Spiralia</taxon>
        <taxon>Lophotrochozoa</taxon>
        <taxon>Platyhelminthes</taxon>
        <taxon>Trematoda</taxon>
        <taxon>Digenea</taxon>
        <taxon>Strigeidida</taxon>
        <taxon>Schistosomatoidea</taxon>
        <taxon>Schistosomatidae</taxon>
        <taxon>Schistosoma</taxon>
    </lineage>
</organism>
<dbReference type="AlphaFoldDB" id="A0A183NXP8"/>
<sequence>MWLTRLNSSSKPSHFIIKKMSTTHLKQTFGEREHLGIALVSNEYMNKLATIEETGDSIATLSVCLYEAPRKLETVESIHRSNPLITFEGRNGHRCLSSVSESKRLYTISKTFLTGTLVNTEYISKLAINSSSMRIVMIMSLKSVEYFIPYLITLSHGLRILARYLERL</sequence>
<dbReference type="EMBL" id="UZAL01027869">
    <property type="protein sequence ID" value="VDP36335.1"/>
    <property type="molecule type" value="Genomic_DNA"/>
</dbReference>